<gene>
    <name evidence="8" type="ORF">PV11_01969</name>
</gene>
<name>A0A0D1WC65_9EURO</name>
<evidence type="ECO:0000256" key="3">
    <source>
        <dbReference type="ARBA" id="ARBA00023125"/>
    </source>
</evidence>
<keyword evidence="3" id="KW-0238">DNA-binding</keyword>
<dbReference type="Pfam" id="PF04082">
    <property type="entry name" value="Fungal_trans"/>
    <property type="match status" value="1"/>
</dbReference>
<sequence>MARKRTRIRDTNNEAARGETARDRPQSAPEILTPESTTSPSPKSGTPITAASPNVHTQGLKQDRRSQAMKTARPYRSHKYPACARCHKRRSRCTIEVPGQACLLCRMHGVPCSSATTKKDDRVSPKVGFVHRSLIPDERSLEGFSHIVGPVIARDTQILDQYLPQANGTSGHVPIQPGIGRRESTKAIYHVPIPPRRPSPTDCNCTRNLPMELTDQVEPYADKLMANYYENIHPCYPLSDEECVLSRLRDRGSLPQTFYLNLIAYALFYWDLSPALASYPRTDLDFAWQAAVASNVADMQKGDLATIISLCINIAGRPSRCLVHNVGNVARAVALSHAMGLNHDCSEWKLSDMEKRIRWKTWWGVVIQDRWFNFAQGTPPYISKGHYDVPLPTVELLTQGRPGSLRHARAAEVFIHLCRLTEIVGDVLPLIYHIRSGNDSIAAEQTSRSEIELNRWMESRPAWLNLSDFQSRPPVPGLLNLQLSYLSVRMLLRRIAWHEISQRESDPASSWLLECQSAAEDMVRFVTSLHKQDLMGFWMPYNAHHFTSAVTLLLRCALQTTHSTVRSQCMTSARTLVDCLRRHHEEHHWDLAETAVSQSESVLKRIEDALPRTPHVRTPVLPPVNMRDNQMDTRGYMDENMLGEPLPDDAFIMQQGQGSIEELFPEIFSEFTDTALLSGPGNLDFND</sequence>
<reference evidence="8 9" key="1">
    <citation type="submission" date="2015-01" db="EMBL/GenBank/DDBJ databases">
        <title>The Genome Sequence of Exophiala sideris CBS121828.</title>
        <authorList>
            <consortium name="The Broad Institute Genomics Platform"/>
            <person name="Cuomo C."/>
            <person name="de Hoog S."/>
            <person name="Gorbushina A."/>
            <person name="Stielow B."/>
            <person name="Teixiera M."/>
            <person name="Abouelleil A."/>
            <person name="Chapman S.B."/>
            <person name="Priest M."/>
            <person name="Young S.K."/>
            <person name="Wortman J."/>
            <person name="Nusbaum C."/>
            <person name="Birren B."/>
        </authorList>
    </citation>
    <scope>NUCLEOTIDE SEQUENCE [LARGE SCALE GENOMIC DNA]</scope>
    <source>
        <strain evidence="8 9">CBS 121828</strain>
    </source>
</reference>
<dbReference type="InterPro" id="IPR007219">
    <property type="entry name" value="XnlR_reg_dom"/>
</dbReference>
<dbReference type="STRING" id="1016849.A0A0D1WC65"/>
<dbReference type="PANTHER" id="PTHR31668">
    <property type="entry name" value="GLUCOSE TRANSPORT TRANSCRIPTION REGULATOR RGT1-RELATED-RELATED"/>
    <property type="match status" value="1"/>
</dbReference>
<dbReference type="GO" id="GO:0005634">
    <property type="term" value="C:nucleus"/>
    <property type="evidence" value="ECO:0007669"/>
    <property type="project" value="TreeGrafter"/>
</dbReference>
<dbReference type="GO" id="GO:0008270">
    <property type="term" value="F:zinc ion binding"/>
    <property type="evidence" value="ECO:0007669"/>
    <property type="project" value="InterPro"/>
</dbReference>
<dbReference type="SUPFAM" id="SSF57701">
    <property type="entry name" value="Zn2/Cys6 DNA-binding domain"/>
    <property type="match status" value="1"/>
</dbReference>
<feature type="domain" description="Zn(2)-C6 fungal-type" evidence="7">
    <location>
        <begin position="82"/>
        <end position="114"/>
    </location>
</feature>
<dbReference type="PROSITE" id="PS00463">
    <property type="entry name" value="ZN2_CY6_FUNGAL_1"/>
    <property type="match status" value="1"/>
</dbReference>
<dbReference type="GO" id="GO:0001080">
    <property type="term" value="P:nitrogen catabolite activation of transcription from RNA polymerase II promoter"/>
    <property type="evidence" value="ECO:0007669"/>
    <property type="project" value="TreeGrafter"/>
</dbReference>
<keyword evidence="4" id="KW-0804">Transcription</keyword>
<keyword evidence="2" id="KW-0805">Transcription regulation</keyword>
<dbReference type="GO" id="GO:0006351">
    <property type="term" value="P:DNA-templated transcription"/>
    <property type="evidence" value="ECO:0007669"/>
    <property type="project" value="InterPro"/>
</dbReference>
<evidence type="ECO:0000256" key="1">
    <source>
        <dbReference type="ARBA" id="ARBA00022723"/>
    </source>
</evidence>
<dbReference type="Proteomes" id="UP000053599">
    <property type="component" value="Unassembled WGS sequence"/>
</dbReference>
<dbReference type="CDD" id="cd12148">
    <property type="entry name" value="fungal_TF_MHR"/>
    <property type="match status" value="1"/>
</dbReference>
<feature type="compositionally biased region" description="Low complexity" evidence="6">
    <location>
        <begin position="33"/>
        <end position="47"/>
    </location>
</feature>
<dbReference type="InterPro" id="IPR001138">
    <property type="entry name" value="Zn2Cys6_DnaBD"/>
</dbReference>
<accession>A0A0D1WC65</accession>
<evidence type="ECO:0000259" key="7">
    <source>
        <dbReference type="PROSITE" id="PS50048"/>
    </source>
</evidence>
<evidence type="ECO:0000256" key="6">
    <source>
        <dbReference type="SAM" id="MobiDB-lite"/>
    </source>
</evidence>
<feature type="region of interest" description="Disordered" evidence="6">
    <location>
        <begin position="1"/>
        <end position="78"/>
    </location>
</feature>
<dbReference type="PROSITE" id="PS50048">
    <property type="entry name" value="ZN2_CY6_FUNGAL_2"/>
    <property type="match status" value="1"/>
</dbReference>
<dbReference type="CDD" id="cd00067">
    <property type="entry name" value="GAL4"/>
    <property type="match status" value="1"/>
</dbReference>
<protein>
    <recommendedName>
        <fullName evidence="7">Zn(2)-C6 fungal-type domain-containing protein</fullName>
    </recommendedName>
</protein>
<evidence type="ECO:0000256" key="5">
    <source>
        <dbReference type="ARBA" id="ARBA00023242"/>
    </source>
</evidence>
<feature type="compositionally biased region" description="Polar residues" evidence="6">
    <location>
        <begin position="49"/>
        <end position="60"/>
    </location>
</feature>
<dbReference type="InterPro" id="IPR050797">
    <property type="entry name" value="Carb_Metab_Trans_Reg"/>
</dbReference>
<dbReference type="GO" id="GO:0003677">
    <property type="term" value="F:DNA binding"/>
    <property type="evidence" value="ECO:0007669"/>
    <property type="project" value="UniProtKB-KW"/>
</dbReference>
<evidence type="ECO:0000313" key="8">
    <source>
        <dbReference type="EMBL" id="KIV86355.1"/>
    </source>
</evidence>
<dbReference type="InterPro" id="IPR036864">
    <property type="entry name" value="Zn2-C6_fun-type_DNA-bd_sf"/>
</dbReference>
<organism evidence="8 9">
    <name type="scientific">Exophiala sideris</name>
    <dbReference type="NCBI Taxonomy" id="1016849"/>
    <lineage>
        <taxon>Eukaryota</taxon>
        <taxon>Fungi</taxon>
        <taxon>Dikarya</taxon>
        <taxon>Ascomycota</taxon>
        <taxon>Pezizomycotina</taxon>
        <taxon>Eurotiomycetes</taxon>
        <taxon>Chaetothyriomycetidae</taxon>
        <taxon>Chaetothyriales</taxon>
        <taxon>Herpotrichiellaceae</taxon>
        <taxon>Exophiala</taxon>
    </lineage>
</organism>
<dbReference type="SMART" id="SM00906">
    <property type="entry name" value="Fungal_trans"/>
    <property type="match status" value="1"/>
</dbReference>
<keyword evidence="1" id="KW-0479">Metal-binding</keyword>
<dbReference type="OrthoDB" id="3034343at2759"/>
<evidence type="ECO:0000313" key="9">
    <source>
        <dbReference type="Proteomes" id="UP000053599"/>
    </source>
</evidence>
<dbReference type="PANTHER" id="PTHR31668:SF10">
    <property type="entry name" value="ZN(II)2CYS6 TRANSCRIPTION FACTOR (EUROFUNG)"/>
    <property type="match status" value="1"/>
</dbReference>
<dbReference type="EMBL" id="KN846951">
    <property type="protein sequence ID" value="KIV86355.1"/>
    <property type="molecule type" value="Genomic_DNA"/>
</dbReference>
<evidence type="ECO:0000256" key="2">
    <source>
        <dbReference type="ARBA" id="ARBA00023015"/>
    </source>
</evidence>
<proteinExistence type="predicted"/>
<dbReference type="GO" id="GO:0000981">
    <property type="term" value="F:DNA-binding transcription factor activity, RNA polymerase II-specific"/>
    <property type="evidence" value="ECO:0007669"/>
    <property type="project" value="InterPro"/>
</dbReference>
<feature type="compositionally biased region" description="Basic and acidic residues" evidence="6">
    <location>
        <begin position="8"/>
        <end position="25"/>
    </location>
</feature>
<keyword evidence="5" id="KW-0539">Nucleus</keyword>
<evidence type="ECO:0000256" key="4">
    <source>
        <dbReference type="ARBA" id="ARBA00023163"/>
    </source>
</evidence>
<dbReference type="HOGENOM" id="CLU_009827_2_0_1"/>
<dbReference type="AlphaFoldDB" id="A0A0D1WC65"/>